<gene>
    <name evidence="8" type="ORF">SAMN05444411_101410</name>
</gene>
<dbReference type="EC" id="3.2.1.51" evidence="2"/>
<organism evidence="8 9">
    <name type="scientific">Lutibacter oricola</name>
    <dbReference type="NCBI Taxonomy" id="762486"/>
    <lineage>
        <taxon>Bacteria</taxon>
        <taxon>Pseudomonadati</taxon>
        <taxon>Bacteroidota</taxon>
        <taxon>Flavobacteriia</taxon>
        <taxon>Flavobacteriales</taxon>
        <taxon>Flavobacteriaceae</taxon>
        <taxon>Lutibacter</taxon>
    </lineage>
</organism>
<dbReference type="Pfam" id="PF16757">
    <property type="entry name" value="Fucosidase_C"/>
    <property type="match status" value="1"/>
</dbReference>
<protein>
    <recommendedName>
        <fullName evidence="2">alpha-L-fucosidase</fullName>
        <ecNumber evidence="2">3.2.1.51</ecNumber>
    </recommendedName>
</protein>
<dbReference type="Gene3D" id="2.60.40.1180">
    <property type="entry name" value="Golgi alpha-mannosidase II"/>
    <property type="match status" value="1"/>
</dbReference>
<comment type="similarity">
    <text evidence="1">Belongs to the glycosyl hydrolase 29 family.</text>
</comment>
<dbReference type="Gene3D" id="3.20.20.80">
    <property type="entry name" value="Glycosidases"/>
    <property type="match status" value="1"/>
</dbReference>
<dbReference type="PROSITE" id="PS51257">
    <property type="entry name" value="PROKAR_LIPOPROTEIN"/>
    <property type="match status" value="1"/>
</dbReference>
<evidence type="ECO:0000256" key="5">
    <source>
        <dbReference type="ARBA" id="ARBA00023295"/>
    </source>
</evidence>
<proteinExistence type="inferred from homology"/>
<evidence type="ECO:0000256" key="2">
    <source>
        <dbReference type="ARBA" id="ARBA00012662"/>
    </source>
</evidence>
<keyword evidence="3" id="KW-0732">Signal</keyword>
<evidence type="ECO:0000313" key="8">
    <source>
        <dbReference type="EMBL" id="SDW27772.1"/>
    </source>
</evidence>
<dbReference type="GO" id="GO:0006004">
    <property type="term" value="P:fucose metabolic process"/>
    <property type="evidence" value="ECO:0007669"/>
    <property type="project" value="TreeGrafter"/>
</dbReference>
<dbReference type="SMART" id="SM00812">
    <property type="entry name" value="Alpha_L_fucos"/>
    <property type="match status" value="1"/>
</dbReference>
<dbReference type="PANTHER" id="PTHR10030:SF37">
    <property type="entry name" value="ALPHA-L-FUCOSIDASE-RELATED"/>
    <property type="match status" value="1"/>
</dbReference>
<dbReference type="InterPro" id="IPR031919">
    <property type="entry name" value="Fucosidase_C"/>
</dbReference>
<accession>A0A1H2S7U6</accession>
<dbReference type="InterPro" id="IPR013780">
    <property type="entry name" value="Glyco_hydro_b"/>
</dbReference>
<evidence type="ECO:0000256" key="3">
    <source>
        <dbReference type="ARBA" id="ARBA00022729"/>
    </source>
</evidence>
<evidence type="ECO:0000256" key="4">
    <source>
        <dbReference type="ARBA" id="ARBA00022801"/>
    </source>
</evidence>
<dbReference type="GO" id="GO:0016139">
    <property type="term" value="P:glycoside catabolic process"/>
    <property type="evidence" value="ECO:0007669"/>
    <property type="project" value="TreeGrafter"/>
</dbReference>
<reference evidence="8 9" key="1">
    <citation type="submission" date="2016-10" db="EMBL/GenBank/DDBJ databases">
        <authorList>
            <person name="de Groot N.N."/>
        </authorList>
    </citation>
    <scope>NUCLEOTIDE SEQUENCE [LARGE SCALE GENOMIC DNA]</scope>
    <source>
        <strain evidence="8 9">DSM 24956</strain>
    </source>
</reference>
<dbReference type="Proteomes" id="UP000199595">
    <property type="component" value="Unassembled WGS sequence"/>
</dbReference>
<keyword evidence="5" id="KW-0326">Glycosidase</keyword>
<sequence length="755" mass="86117">MKKILYFITIALVFVVGCSKPQPQPKFKPTVASLQEYETPKWFNDAKFGIWVCWNAYTVPAVGDWYARNMYIEGHPHYKYHLENFGHPSEFGYKDIIQKWDGEEFNAEELVDLFVEVGAKYIVGMANHHDNFDLWNSKHHSWNSLNYGPKRDIMGEFQKAVRKYENQGIRWGVTSHVERASCWFQTNKGTDENGKYAGIPYDGNNKKYEELYLPPDPNGDVKPTQPSNAPDYWKKNWLARCKDLFDNYDPDFFYVDGGVPFPGDDKGETGLEMISYLYNQSMDRHNGENQSVMCIKDWYKKAPKGEWGYYWDGIATLNLERARLPQIRKKPWQTDTSIGDWTYVKNGKYRSTKEIIHELIDIVSKNGNMLLNVSPMANGKLDNKAFGLLNEIGAWMKINGESIYGTKPWLTSGVGDYRIVKKGNDLLYLSILNVPESNKISIPYIAPQNGKSLEITSISILGNEHKKVKWKSDGNGLHIQLPEKIEFKHALVIKIKAEHFENYDETPILKLFDRKEELTQWWKNQTITKTNSGYTTVTCDAKNNSWAIKTDNSLVEIKDGNEIDLGIKAQDVGANASGIVYVDLNGSVFIHTNHHLQWVDFPTGIKRITHKSKDGKIWLKLPGLKAKRCDITQTGTVWVTDQNGIINYYDDLLWKPLDKKAEDIACGGDWISPVAAISNGQLERFDGTHWTNLGGYDLKALDISIENEVLVTLNKKGNVTLFDKMGSIEIDKNEAYMDVSCGSKKGTPMVLIGIK</sequence>
<evidence type="ECO:0000259" key="6">
    <source>
        <dbReference type="Pfam" id="PF01120"/>
    </source>
</evidence>
<keyword evidence="9" id="KW-1185">Reference proteome</keyword>
<dbReference type="EMBL" id="FNNJ01000001">
    <property type="protein sequence ID" value="SDW27772.1"/>
    <property type="molecule type" value="Genomic_DNA"/>
</dbReference>
<evidence type="ECO:0000259" key="7">
    <source>
        <dbReference type="Pfam" id="PF16757"/>
    </source>
</evidence>
<dbReference type="STRING" id="762486.SAMN05444411_101410"/>
<dbReference type="InterPro" id="IPR057739">
    <property type="entry name" value="Glyco_hydro_29_N"/>
</dbReference>
<dbReference type="InterPro" id="IPR000933">
    <property type="entry name" value="Glyco_hydro_29"/>
</dbReference>
<dbReference type="AlphaFoldDB" id="A0A1H2S7U6"/>
<dbReference type="Pfam" id="PF01120">
    <property type="entry name" value="Alpha_L_fucos"/>
    <property type="match status" value="1"/>
</dbReference>
<keyword evidence="4" id="KW-0378">Hydrolase</keyword>
<evidence type="ECO:0000313" key="9">
    <source>
        <dbReference type="Proteomes" id="UP000199595"/>
    </source>
</evidence>
<dbReference type="RefSeq" id="WP_175454728.1">
    <property type="nucleotide sequence ID" value="NZ_FNNJ01000001.1"/>
</dbReference>
<dbReference type="GO" id="GO:0004560">
    <property type="term" value="F:alpha-L-fucosidase activity"/>
    <property type="evidence" value="ECO:0007669"/>
    <property type="project" value="InterPro"/>
</dbReference>
<feature type="domain" description="Glycoside hydrolase family 29 N-terminal" evidence="6">
    <location>
        <begin position="19"/>
        <end position="401"/>
    </location>
</feature>
<feature type="domain" description="Alpha-L-fucosidase C-terminal" evidence="7">
    <location>
        <begin position="422"/>
        <end position="496"/>
    </location>
</feature>
<evidence type="ECO:0000256" key="1">
    <source>
        <dbReference type="ARBA" id="ARBA00007951"/>
    </source>
</evidence>
<dbReference type="SUPFAM" id="SSF51445">
    <property type="entry name" value="(Trans)glycosidases"/>
    <property type="match status" value="1"/>
</dbReference>
<name>A0A1H2S7U6_9FLAO</name>
<dbReference type="GO" id="GO:0005764">
    <property type="term" value="C:lysosome"/>
    <property type="evidence" value="ECO:0007669"/>
    <property type="project" value="TreeGrafter"/>
</dbReference>
<dbReference type="PANTHER" id="PTHR10030">
    <property type="entry name" value="ALPHA-L-FUCOSIDASE"/>
    <property type="match status" value="1"/>
</dbReference>
<dbReference type="InterPro" id="IPR017853">
    <property type="entry name" value="GH"/>
</dbReference>